<keyword evidence="2" id="KW-1133">Transmembrane helix</keyword>
<proteinExistence type="predicted"/>
<dbReference type="AlphaFoldDB" id="A0A5Q2FAP9"/>
<sequence>MFNSLLPLVMPGYYGGPGGPMMGHGAYGHHIFGGILMFIGPLILVLALIYLYKRAERRGTPLFGWSEGRPEGAPGHPHPHHHGPFAPPAPEDEALRTLANRLAAGDISPEDYQARVNILRATKAQGDDPTAGMPYMGPEDKTTPGEGGQS</sequence>
<gene>
    <name evidence="3" type="ORF">Rai3103_08880</name>
</gene>
<evidence type="ECO:0000313" key="3">
    <source>
        <dbReference type="EMBL" id="QGF23768.1"/>
    </source>
</evidence>
<evidence type="ECO:0000256" key="1">
    <source>
        <dbReference type="SAM" id="MobiDB-lite"/>
    </source>
</evidence>
<feature type="region of interest" description="Disordered" evidence="1">
    <location>
        <begin position="121"/>
        <end position="150"/>
    </location>
</feature>
<evidence type="ECO:0000256" key="2">
    <source>
        <dbReference type="SAM" id="Phobius"/>
    </source>
</evidence>
<feature type="region of interest" description="Disordered" evidence="1">
    <location>
        <begin position="65"/>
        <end position="91"/>
    </location>
</feature>
<keyword evidence="4" id="KW-1185">Reference proteome</keyword>
<evidence type="ECO:0008006" key="5">
    <source>
        <dbReference type="Google" id="ProtNLM"/>
    </source>
</evidence>
<dbReference type="RefSeq" id="WP_153572298.1">
    <property type="nucleotide sequence ID" value="NZ_CP045725.1"/>
</dbReference>
<keyword evidence="2" id="KW-0472">Membrane</keyword>
<organism evidence="3 4">
    <name type="scientific">Raineyella fluvialis</name>
    <dbReference type="NCBI Taxonomy" id="2662261"/>
    <lineage>
        <taxon>Bacteria</taxon>
        <taxon>Bacillati</taxon>
        <taxon>Actinomycetota</taxon>
        <taxon>Actinomycetes</taxon>
        <taxon>Propionibacteriales</taxon>
        <taxon>Propionibacteriaceae</taxon>
        <taxon>Raineyella</taxon>
    </lineage>
</organism>
<dbReference type="Proteomes" id="UP000386847">
    <property type="component" value="Chromosome"/>
</dbReference>
<name>A0A5Q2FAP9_9ACTN</name>
<evidence type="ECO:0000313" key="4">
    <source>
        <dbReference type="Proteomes" id="UP000386847"/>
    </source>
</evidence>
<dbReference type="EMBL" id="CP045725">
    <property type="protein sequence ID" value="QGF23768.1"/>
    <property type="molecule type" value="Genomic_DNA"/>
</dbReference>
<dbReference type="KEGG" id="rain:Rai3103_08880"/>
<reference evidence="3 4" key="1">
    <citation type="submission" date="2019-10" db="EMBL/GenBank/DDBJ databases">
        <title>Genomic analysis of Raineyella sp. CBA3103.</title>
        <authorList>
            <person name="Roh S.W."/>
        </authorList>
    </citation>
    <scope>NUCLEOTIDE SEQUENCE [LARGE SCALE GENOMIC DNA]</scope>
    <source>
        <strain evidence="3 4">CBA3103</strain>
    </source>
</reference>
<feature type="transmembrane region" description="Helical" evidence="2">
    <location>
        <begin position="31"/>
        <end position="52"/>
    </location>
</feature>
<keyword evidence="2" id="KW-0812">Transmembrane</keyword>
<protein>
    <recommendedName>
        <fullName evidence="5">SHOCT domain-containing protein</fullName>
    </recommendedName>
</protein>
<accession>A0A5Q2FAP9</accession>